<evidence type="ECO:0000256" key="5">
    <source>
        <dbReference type="ARBA" id="ARBA00022833"/>
    </source>
</evidence>
<keyword evidence="8" id="KW-1185">Reference proteome</keyword>
<dbReference type="InterPro" id="IPR023696">
    <property type="entry name" value="Ureohydrolase_dom_sf"/>
</dbReference>
<dbReference type="PANTHER" id="PTHR10625">
    <property type="entry name" value="HISTONE DEACETYLASE HDAC1-RELATED"/>
    <property type="match status" value="1"/>
</dbReference>
<feature type="domain" description="Histone deacetylase" evidence="6">
    <location>
        <begin position="19"/>
        <end position="148"/>
    </location>
</feature>
<dbReference type="OrthoDB" id="424012at2759"/>
<dbReference type="GO" id="GO:0016787">
    <property type="term" value="F:hydrolase activity"/>
    <property type="evidence" value="ECO:0007669"/>
    <property type="project" value="UniProtKB-KW"/>
</dbReference>
<dbReference type="EMBL" id="CAICTM010001470">
    <property type="protein sequence ID" value="CAB9523912.1"/>
    <property type="molecule type" value="Genomic_DNA"/>
</dbReference>
<dbReference type="SUPFAM" id="SSF52768">
    <property type="entry name" value="Arginase/deacetylase"/>
    <property type="match status" value="1"/>
</dbReference>
<dbReference type="InterPro" id="IPR037138">
    <property type="entry name" value="His_deacetylse_dom_sf"/>
</dbReference>
<reference evidence="7" key="1">
    <citation type="submission" date="2020-06" db="EMBL/GenBank/DDBJ databases">
        <authorList>
            <consortium name="Plant Systems Biology data submission"/>
        </authorList>
    </citation>
    <scope>NUCLEOTIDE SEQUENCE</scope>
    <source>
        <strain evidence="7">D6</strain>
    </source>
</reference>
<evidence type="ECO:0000313" key="7">
    <source>
        <dbReference type="EMBL" id="CAB9523912.1"/>
    </source>
</evidence>
<keyword evidence="3" id="KW-0479">Metal-binding</keyword>
<protein>
    <submittedName>
        <fullName evidence="7">Acetylpolyamine amidohydrolase</fullName>
    </submittedName>
</protein>
<dbReference type="AlphaFoldDB" id="A0A9N8ELC8"/>
<evidence type="ECO:0000256" key="1">
    <source>
        <dbReference type="ARBA" id="ARBA00001947"/>
    </source>
</evidence>
<keyword evidence="4" id="KW-0378">Hydrolase</keyword>
<comment type="caution">
    <text evidence="7">The sequence shown here is derived from an EMBL/GenBank/DDBJ whole genome shotgun (WGS) entry which is preliminary data.</text>
</comment>
<dbReference type="InterPro" id="IPR023801">
    <property type="entry name" value="His_deacetylse_dom"/>
</dbReference>
<dbReference type="GO" id="GO:0046872">
    <property type="term" value="F:metal ion binding"/>
    <property type="evidence" value="ECO:0007669"/>
    <property type="project" value="UniProtKB-KW"/>
</dbReference>
<dbReference type="GO" id="GO:0040029">
    <property type="term" value="P:epigenetic regulation of gene expression"/>
    <property type="evidence" value="ECO:0007669"/>
    <property type="project" value="TreeGrafter"/>
</dbReference>
<dbReference type="PANTHER" id="PTHR10625:SF17">
    <property type="entry name" value="HISTONE DEACETYLASE 8"/>
    <property type="match status" value="1"/>
</dbReference>
<evidence type="ECO:0000256" key="3">
    <source>
        <dbReference type="ARBA" id="ARBA00022723"/>
    </source>
</evidence>
<dbReference type="GO" id="GO:0004407">
    <property type="term" value="F:histone deacetylase activity"/>
    <property type="evidence" value="ECO:0007669"/>
    <property type="project" value="TreeGrafter"/>
</dbReference>
<dbReference type="Proteomes" id="UP001153069">
    <property type="component" value="Unassembled WGS sequence"/>
</dbReference>
<evidence type="ECO:0000256" key="4">
    <source>
        <dbReference type="ARBA" id="ARBA00022801"/>
    </source>
</evidence>
<organism evidence="7 8">
    <name type="scientific">Seminavis robusta</name>
    <dbReference type="NCBI Taxonomy" id="568900"/>
    <lineage>
        <taxon>Eukaryota</taxon>
        <taxon>Sar</taxon>
        <taxon>Stramenopiles</taxon>
        <taxon>Ochrophyta</taxon>
        <taxon>Bacillariophyta</taxon>
        <taxon>Bacillariophyceae</taxon>
        <taxon>Bacillariophycidae</taxon>
        <taxon>Naviculales</taxon>
        <taxon>Naviculaceae</taxon>
        <taxon>Seminavis</taxon>
    </lineage>
</organism>
<keyword evidence="5" id="KW-0862">Zinc</keyword>
<sequence length="149" mass="16475">MQRRSCAKLTTRLPFWILTYDRGDVMVCSIHCHPDYDYPFHSGSEDENAKGKATFHVPLKPGATWTDHYQPALERSLSKIFGEFGAQALVVSMGLDTLQGDPVTLRRAGFAMGPNDYKPMGRLSGCKLSSKGMPCLVVQEGGYKMDQVG</sequence>
<evidence type="ECO:0000313" key="8">
    <source>
        <dbReference type="Proteomes" id="UP001153069"/>
    </source>
</evidence>
<gene>
    <name evidence="7" type="ORF">SEMRO_1472_G275460.1</name>
</gene>
<proteinExistence type="inferred from homology"/>
<name>A0A9N8ELC8_9STRA</name>
<dbReference type="Gene3D" id="3.40.800.20">
    <property type="entry name" value="Histone deacetylase domain"/>
    <property type="match status" value="1"/>
</dbReference>
<evidence type="ECO:0000259" key="6">
    <source>
        <dbReference type="Pfam" id="PF00850"/>
    </source>
</evidence>
<evidence type="ECO:0000256" key="2">
    <source>
        <dbReference type="ARBA" id="ARBA00005947"/>
    </source>
</evidence>
<comment type="cofactor">
    <cofactor evidence="1">
        <name>Zn(2+)</name>
        <dbReference type="ChEBI" id="CHEBI:29105"/>
    </cofactor>
</comment>
<comment type="similarity">
    <text evidence="2">Belongs to the histone deacetylase family.</text>
</comment>
<accession>A0A9N8ELC8</accession>
<dbReference type="Pfam" id="PF00850">
    <property type="entry name" value="Hist_deacetyl"/>
    <property type="match status" value="1"/>
</dbReference>